<gene>
    <name evidence="2" type="ORF">LNTAR_25120</name>
</gene>
<dbReference type="InterPro" id="IPR036388">
    <property type="entry name" value="WH-like_DNA-bd_sf"/>
</dbReference>
<dbReference type="Gene3D" id="1.10.10.10">
    <property type="entry name" value="Winged helix-like DNA-binding domain superfamily/Winged helix DNA-binding domain"/>
    <property type="match status" value="1"/>
</dbReference>
<dbReference type="InterPro" id="IPR005149">
    <property type="entry name" value="Tscrpt_reg_PadR_N"/>
</dbReference>
<reference evidence="2 3" key="1">
    <citation type="journal article" date="2010" name="J. Bacteriol.">
        <title>Genome sequence of Lentisphaera araneosa HTCC2155T, the type species of the order Lentisphaerales in the phylum Lentisphaerae.</title>
        <authorList>
            <person name="Thrash J.C."/>
            <person name="Cho J.C."/>
            <person name="Vergin K.L."/>
            <person name="Morris R.M."/>
            <person name="Giovannoni S.J."/>
        </authorList>
    </citation>
    <scope>NUCLEOTIDE SEQUENCE [LARGE SCALE GENOMIC DNA]</scope>
    <source>
        <strain evidence="2 3">HTCC2155</strain>
    </source>
</reference>
<dbReference type="Pfam" id="PF03551">
    <property type="entry name" value="PadR"/>
    <property type="match status" value="1"/>
</dbReference>
<dbReference type="InterPro" id="IPR052509">
    <property type="entry name" value="Metal_resp_DNA-bind_regulator"/>
</dbReference>
<dbReference type="SUPFAM" id="SSF46785">
    <property type="entry name" value="Winged helix' DNA-binding domain"/>
    <property type="match status" value="1"/>
</dbReference>
<evidence type="ECO:0000313" key="3">
    <source>
        <dbReference type="Proteomes" id="UP000004947"/>
    </source>
</evidence>
<dbReference type="eggNOG" id="COG1695">
    <property type="taxonomic scope" value="Bacteria"/>
</dbReference>
<proteinExistence type="predicted"/>
<protein>
    <recommendedName>
        <fullName evidence="1">Transcription regulator PadR N-terminal domain-containing protein</fullName>
    </recommendedName>
</protein>
<evidence type="ECO:0000313" key="2">
    <source>
        <dbReference type="EMBL" id="EDM25636.1"/>
    </source>
</evidence>
<feature type="domain" description="Transcription regulator PadR N-terminal" evidence="1">
    <location>
        <begin position="15"/>
        <end position="88"/>
    </location>
</feature>
<comment type="caution">
    <text evidence="2">The sequence shown here is derived from an EMBL/GenBank/DDBJ whole genome shotgun (WGS) entry which is preliminary data.</text>
</comment>
<dbReference type="InterPro" id="IPR036390">
    <property type="entry name" value="WH_DNA-bd_sf"/>
</dbReference>
<dbReference type="Proteomes" id="UP000004947">
    <property type="component" value="Unassembled WGS sequence"/>
</dbReference>
<dbReference type="PANTHER" id="PTHR33169:SF14">
    <property type="entry name" value="TRANSCRIPTIONAL REGULATOR RV3488"/>
    <property type="match status" value="1"/>
</dbReference>
<dbReference type="EMBL" id="ABCK01000026">
    <property type="protein sequence ID" value="EDM25636.1"/>
    <property type="molecule type" value="Genomic_DNA"/>
</dbReference>
<dbReference type="AlphaFoldDB" id="A6DRV1"/>
<accession>A6DRV1</accession>
<name>A6DRV1_9BACT</name>
<keyword evidence="3" id="KW-1185">Reference proteome</keyword>
<dbReference type="RefSeq" id="WP_007280569.1">
    <property type="nucleotide sequence ID" value="NZ_ABCK01000026.1"/>
</dbReference>
<evidence type="ECO:0000259" key="1">
    <source>
        <dbReference type="Pfam" id="PF03551"/>
    </source>
</evidence>
<dbReference type="PANTHER" id="PTHR33169">
    <property type="entry name" value="PADR-FAMILY TRANSCRIPTIONAL REGULATOR"/>
    <property type="match status" value="1"/>
</dbReference>
<dbReference type="OrthoDB" id="9814826at2"/>
<sequence>MFEGDLLRSIAVPVVLKLLNEREMYGYEIIKEVHERTNGEFQWKEGTLYPCLHRMEGEGLIKSEWQKPEGERRRKYYHISGLGKQQLTSRVNEWQKFSESVNTLFSPLNEPSN</sequence>
<organism evidence="2 3">
    <name type="scientific">Lentisphaera araneosa HTCC2155</name>
    <dbReference type="NCBI Taxonomy" id="313628"/>
    <lineage>
        <taxon>Bacteria</taxon>
        <taxon>Pseudomonadati</taxon>
        <taxon>Lentisphaerota</taxon>
        <taxon>Lentisphaeria</taxon>
        <taxon>Lentisphaerales</taxon>
        <taxon>Lentisphaeraceae</taxon>
        <taxon>Lentisphaera</taxon>
    </lineage>
</organism>
<dbReference type="STRING" id="313628.LNTAR_25120"/>